<protein>
    <submittedName>
        <fullName evidence="2">Uncharacterized protein</fullName>
    </submittedName>
</protein>
<dbReference type="OMA" id="SICTHHT"/>
<feature type="compositionally biased region" description="Low complexity" evidence="1">
    <location>
        <begin position="178"/>
        <end position="194"/>
    </location>
</feature>
<dbReference type="Proteomes" id="UP000218811">
    <property type="component" value="Unassembled WGS sequence"/>
</dbReference>
<evidence type="ECO:0000256" key="1">
    <source>
        <dbReference type="SAM" id="MobiDB-lite"/>
    </source>
</evidence>
<keyword evidence="3" id="KW-1185">Reference proteome</keyword>
<feature type="compositionally biased region" description="Pro residues" evidence="1">
    <location>
        <begin position="195"/>
        <end position="210"/>
    </location>
</feature>
<proteinExistence type="predicted"/>
<feature type="region of interest" description="Disordered" evidence="1">
    <location>
        <begin position="1"/>
        <end position="29"/>
    </location>
</feature>
<evidence type="ECO:0000313" key="3">
    <source>
        <dbReference type="Proteomes" id="UP000218811"/>
    </source>
</evidence>
<feature type="compositionally biased region" description="Pro residues" evidence="1">
    <location>
        <begin position="262"/>
        <end position="281"/>
    </location>
</feature>
<evidence type="ECO:0000313" key="2">
    <source>
        <dbReference type="EMBL" id="PCH43938.1"/>
    </source>
</evidence>
<feature type="region of interest" description="Disordered" evidence="1">
    <location>
        <begin position="233"/>
        <end position="352"/>
    </location>
</feature>
<reference evidence="2 3" key="1">
    <citation type="journal article" date="2012" name="Science">
        <title>The Paleozoic origin of enzymatic lignin decomposition reconstructed from 31 fungal genomes.</title>
        <authorList>
            <person name="Floudas D."/>
            <person name="Binder M."/>
            <person name="Riley R."/>
            <person name="Barry K."/>
            <person name="Blanchette R.A."/>
            <person name="Henrissat B."/>
            <person name="Martinez A.T."/>
            <person name="Otillar R."/>
            <person name="Spatafora J.W."/>
            <person name="Yadav J.S."/>
            <person name="Aerts A."/>
            <person name="Benoit I."/>
            <person name="Boyd A."/>
            <person name="Carlson A."/>
            <person name="Copeland A."/>
            <person name="Coutinho P.M."/>
            <person name="de Vries R.P."/>
            <person name="Ferreira P."/>
            <person name="Findley K."/>
            <person name="Foster B."/>
            <person name="Gaskell J."/>
            <person name="Glotzer D."/>
            <person name="Gorecki P."/>
            <person name="Heitman J."/>
            <person name="Hesse C."/>
            <person name="Hori C."/>
            <person name="Igarashi K."/>
            <person name="Jurgens J.A."/>
            <person name="Kallen N."/>
            <person name="Kersten P."/>
            <person name="Kohler A."/>
            <person name="Kuees U."/>
            <person name="Kumar T.K.A."/>
            <person name="Kuo A."/>
            <person name="LaButti K."/>
            <person name="Larrondo L.F."/>
            <person name="Lindquist E."/>
            <person name="Ling A."/>
            <person name="Lombard V."/>
            <person name="Lucas S."/>
            <person name="Lundell T."/>
            <person name="Martin R."/>
            <person name="McLaughlin D.J."/>
            <person name="Morgenstern I."/>
            <person name="Morin E."/>
            <person name="Murat C."/>
            <person name="Nagy L.G."/>
            <person name="Nolan M."/>
            <person name="Ohm R.A."/>
            <person name="Patyshakuliyeva A."/>
            <person name="Rokas A."/>
            <person name="Ruiz-Duenas F.J."/>
            <person name="Sabat G."/>
            <person name="Salamov A."/>
            <person name="Samejima M."/>
            <person name="Schmutz J."/>
            <person name="Slot J.C."/>
            <person name="St John F."/>
            <person name="Stenlid J."/>
            <person name="Sun H."/>
            <person name="Sun S."/>
            <person name="Syed K."/>
            <person name="Tsang A."/>
            <person name="Wiebenga A."/>
            <person name="Young D."/>
            <person name="Pisabarro A."/>
            <person name="Eastwood D.C."/>
            <person name="Martin F."/>
            <person name="Cullen D."/>
            <person name="Grigoriev I.V."/>
            <person name="Hibbett D.S."/>
        </authorList>
    </citation>
    <scope>NUCLEOTIDE SEQUENCE [LARGE SCALE GENOMIC DNA]</scope>
    <source>
        <strain evidence="2 3">MD-104</strain>
    </source>
</reference>
<accession>A0A2H3K1E2</accession>
<gene>
    <name evidence="2" type="ORF">WOLCODRAFT_153989</name>
</gene>
<name>A0A2H3K1E2_WOLCO</name>
<dbReference type="STRING" id="742152.A0A2H3K1E2"/>
<feature type="compositionally biased region" description="Pro residues" evidence="1">
    <location>
        <begin position="330"/>
        <end position="340"/>
    </location>
</feature>
<dbReference type="OrthoDB" id="3270591at2759"/>
<dbReference type="AlphaFoldDB" id="A0A2H3K1E2"/>
<feature type="region of interest" description="Disordered" evidence="1">
    <location>
        <begin position="168"/>
        <end position="213"/>
    </location>
</feature>
<organism evidence="2 3">
    <name type="scientific">Wolfiporia cocos (strain MD-104)</name>
    <name type="common">Brown rot fungus</name>
    <dbReference type="NCBI Taxonomy" id="742152"/>
    <lineage>
        <taxon>Eukaryota</taxon>
        <taxon>Fungi</taxon>
        <taxon>Dikarya</taxon>
        <taxon>Basidiomycota</taxon>
        <taxon>Agaricomycotina</taxon>
        <taxon>Agaricomycetes</taxon>
        <taxon>Polyporales</taxon>
        <taxon>Phaeolaceae</taxon>
        <taxon>Wolfiporia</taxon>
    </lineage>
</organism>
<sequence length="650" mass="72719">MSELAPIPMSVEPPAPDNPGPLQHTHDVDLPYAIPLPSSPIQLSQPMTDIDISDIPATSPNWMEDYPLLEPYDDDTRESISTTSTVLALGHLAESTKDTTEFHNLTTLQQPLFNYSICTHHTLSAIAEGAIEFAKHGLRNHRFVLNLSDELHHLTDFVDQLIQKRGDDFSDCMDESPTRPTSPSTPPAHTSSPTTTPPSPPNTPPIPSPPIHNDTLQATLQLILACLDALEAKHTSTTPPPGPTTTPPSNTSTNIHKQPPTNIQPPPKKPHTDPPQNPQPALPTQENNYDMHLDDNHFPSLPTPSPPEFTTVRRKHTPKSYADTAQVTPTHPPTTQPPPAHPHRPTADIPKRSLHDKLKWVIRFGNRILGNFNKNMPVDTLCSCINTSLHKAVQTHDTNVTYIKWMLNNNIILYFKTNITHNFICTNIVPHIRQEFSLPDHVVISQNIPWARLVLQGVPCHPYPTAKHYNSEELENTLRHNRILSNVALTHDIRWLHHEENMLDLLHANVVISFEDPTGKLASAVKSATIGMFGKCVTAVDYRDKPQLVQCRRCWKLGHASTPKSLCRALQICHQCGDNHAKQTHHRNCYHCQSTGSANPNCTYTRCAKCGGPHFTDNIHCPHHERYRLPLNPEYLPSFTEDDPLPHHAT</sequence>
<feature type="compositionally biased region" description="Low complexity" evidence="1">
    <location>
        <begin position="247"/>
        <end position="261"/>
    </location>
</feature>
<dbReference type="EMBL" id="KB468146">
    <property type="protein sequence ID" value="PCH43938.1"/>
    <property type="molecule type" value="Genomic_DNA"/>
</dbReference>